<keyword evidence="3" id="KW-1185">Reference proteome</keyword>
<keyword evidence="2" id="KW-0812">Transmembrane</keyword>
<feature type="region of interest" description="Disordered" evidence="1">
    <location>
        <begin position="1"/>
        <end position="33"/>
    </location>
</feature>
<evidence type="ECO:0000256" key="2">
    <source>
        <dbReference type="SAM" id="Phobius"/>
    </source>
</evidence>
<dbReference type="Gene3D" id="1.20.5.320">
    <property type="entry name" value="6-Phosphogluconate Dehydrogenase, domain 3"/>
    <property type="match status" value="1"/>
</dbReference>
<dbReference type="OrthoDB" id="5977099at2759"/>
<evidence type="ECO:0000313" key="3">
    <source>
        <dbReference type="Proteomes" id="UP000515163"/>
    </source>
</evidence>
<organism evidence="3 4">
    <name type="scientific">Actinia tenebrosa</name>
    <name type="common">Australian red waratah sea anemone</name>
    <dbReference type="NCBI Taxonomy" id="6105"/>
    <lineage>
        <taxon>Eukaryota</taxon>
        <taxon>Metazoa</taxon>
        <taxon>Cnidaria</taxon>
        <taxon>Anthozoa</taxon>
        <taxon>Hexacorallia</taxon>
        <taxon>Actiniaria</taxon>
        <taxon>Actiniidae</taxon>
        <taxon>Actinia</taxon>
    </lineage>
</organism>
<dbReference type="Proteomes" id="UP000515163">
    <property type="component" value="Unplaced"/>
</dbReference>
<name>A0A6P8IN82_ACTTE</name>
<protein>
    <submittedName>
        <fullName evidence="4">Uncharacterized protein LOC116302971</fullName>
    </submittedName>
</protein>
<keyword evidence="2" id="KW-0472">Membrane</keyword>
<dbReference type="RefSeq" id="XP_031568267.1">
    <property type="nucleotide sequence ID" value="XM_031712407.1"/>
</dbReference>
<reference evidence="4" key="1">
    <citation type="submission" date="2025-08" db="UniProtKB">
        <authorList>
            <consortium name="RefSeq"/>
        </authorList>
    </citation>
    <scope>IDENTIFICATION</scope>
    <source>
        <tissue evidence="4">Tentacle</tissue>
    </source>
</reference>
<sequence>MSSVGSRAEFPNRVYSPTPEDDFDNQELRPLNPHLPLSYEEMNGADDSYTREGQLHQYEDPRLLAEQMRRMNNSKIPPPCDHEIRPRKKANDLYERYRTDSDGSDSSKKSSRCRGAMCFLVTLSLMLALAAVLMAVLLVLGLLVPKSCENCLKNVQHSEGVPRTGTSASTPSTKHLEQMIKILQANLTQLHQIVRHRDDVIKKLMETDKSHTEQLNILFRNQLSDILKNARYNVTAQLKKELRGERGPRGLQGERGPPGEPGKPGSGNISTCVYKVAQVIFSPSRSSSQDVFAYQTSGWLIISATCSTDGAAQSNLRRVEGPNGIQKYSCQCKGIAVAHQGPATCFIHYWQCPKI</sequence>
<evidence type="ECO:0000256" key="1">
    <source>
        <dbReference type="SAM" id="MobiDB-lite"/>
    </source>
</evidence>
<dbReference type="KEGG" id="aten:116302971"/>
<accession>A0A6P8IN82</accession>
<feature type="region of interest" description="Disordered" evidence="1">
    <location>
        <begin position="241"/>
        <end position="267"/>
    </location>
</feature>
<feature type="transmembrane region" description="Helical" evidence="2">
    <location>
        <begin position="116"/>
        <end position="144"/>
    </location>
</feature>
<proteinExistence type="predicted"/>
<gene>
    <name evidence="4" type="primary">LOC116302971</name>
</gene>
<feature type="compositionally biased region" description="Basic and acidic residues" evidence="1">
    <location>
        <begin position="80"/>
        <end position="108"/>
    </location>
</feature>
<feature type="region of interest" description="Disordered" evidence="1">
    <location>
        <begin position="72"/>
        <end position="111"/>
    </location>
</feature>
<keyword evidence="2" id="KW-1133">Transmembrane helix</keyword>
<evidence type="ECO:0000313" key="4">
    <source>
        <dbReference type="RefSeq" id="XP_031568267.1"/>
    </source>
</evidence>
<dbReference type="GeneID" id="116302971"/>
<dbReference type="AlphaFoldDB" id="A0A6P8IN82"/>
<dbReference type="InParanoid" id="A0A6P8IN82"/>